<dbReference type="Gene3D" id="2.170.16.10">
    <property type="entry name" value="Hedgehog/Intein (Hint) domain"/>
    <property type="match status" value="1"/>
</dbReference>
<keyword evidence="3" id="KW-1185">Reference proteome</keyword>
<dbReference type="KEGG" id="blq:L21SP5_00789"/>
<accession>A0A0S2HXB0</accession>
<reference evidence="2 3" key="1">
    <citation type="submission" date="2015-11" db="EMBL/GenBank/DDBJ databases">
        <title>Description and complete genome sequence of a novel strain predominating in hypersaline microbial mats and representing a new family of the Bacteriodetes phylum.</title>
        <authorList>
            <person name="Spring S."/>
            <person name="Bunk B."/>
            <person name="Sproer C."/>
            <person name="Klenk H.-P."/>
        </authorList>
    </citation>
    <scope>NUCLEOTIDE SEQUENCE [LARGE SCALE GENOMIC DNA]</scope>
    <source>
        <strain evidence="2 3">L21-Spi-D4</strain>
    </source>
</reference>
<dbReference type="RefSeq" id="WP_057952000.1">
    <property type="nucleotide sequence ID" value="NZ_CP013118.1"/>
</dbReference>
<proteinExistence type="predicted"/>
<dbReference type="EMBL" id="CP013118">
    <property type="protein sequence ID" value="ALO14460.1"/>
    <property type="molecule type" value="Genomic_DNA"/>
</dbReference>
<dbReference type="PROSITE" id="PS50817">
    <property type="entry name" value="INTEIN_N_TER"/>
    <property type="match status" value="1"/>
</dbReference>
<dbReference type="STRING" id="1307839.L21SP5_00789"/>
<dbReference type="InterPro" id="IPR057561">
    <property type="entry name" value="NADase_transloc"/>
</dbReference>
<dbReference type="SMART" id="SM00536">
    <property type="entry name" value="AXH"/>
    <property type="match status" value="1"/>
</dbReference>
<evidence type="ECO:0000313" key="3">
    <source>
        <dbReference type="Proteomes" id="UP000064893"/>
    </source>
</evidence>
<dbReference type="GO" id="GO:0016539">
    <property type="term" value="P:intein-mediated protein splicing"/>
    <property type="evidence" value="ECO:0007669"/>
    <property type="project" value="InterPro"/>
</dbReference>
<dbReference type="Proteomes" id="UP000064893">
    <property type="component" value="Chromosome"/>
</dbReference>
<feature type="domain" description="AXH" evidence="1">
    <location>
        <begin position="244"/>
        <end position="370"/>
    </location>
</feature>
<dbReference type="Pfam" id="PF25302">
    <property type="entry name" value="NADase_transloc"/>
    <property type="match status" value="1"/>
</dbReference>
<sequence>MKQVLIIGLILISQIGFSQIKEMNPTSTRQLDLSVAGEKQFNDNLEACKKIWDKMSDGVKYDDLSQQEKDALSKVNETMEDYWDIIGGGCSWYCGGGPKEVTASSYLKSQGANNYEPKNAHDLNYKNAWVEGVEGYGIGEYLLYTFGGASPRINEIIVVNGYVKSKTAWENNSRVKKLKVYIDDKPYAILNLKDIRGSQGFKVEPIGNSDRKDWDVLKTKPDWTLKFEILDVYKGLKYDDVVISEIYFDGLDVHCFAKGTKIQLADNSTKNIEDLKVGDKVAYMDFDSKTIKSAKIEKTEKVIHHGLVTYQFESGLTITATQDHPFKIDNKDWASLKPDKSKQYKGFENIEKIEIGDLFITANGTDKLISIDFIEGEQETYTISKLSSGDNFIANGLIVGVEELTE</sequence>
<dbReference type="InterPro" id="IPR003652">
    <property type="entry name" value="Ataxin_AXH_dom"/>
</dbReference>
<dbReference type="Pfam" id="PF08517">
    <property type="entry name" value="AXH"/>
    <property type="match status" value="1"/>
</dbReference>
<dbReference type="SMART" id="SM00306">
    <property type="entry name" value="HintN"/>
    <property type="match status" value="1"/>
</dbReference>
<dbReference type="PATRIC" id="fig|1307839.3.peg.833"/>
<evidence type="ECO:0000313" key="2">
    <source>
        <dbReference type="EMBL" id="ALO14460.1"/>
    </source>
</evidence>
<dbReference type="InterPro" id="IPR006141">
    <property type="entry name" value="Intein_N"/>
</dbReference>
<organism evidence="2 3">
    <name type="scientific">Salinivirga cyanobacteriivorans</name>
    <dbReference type="NCBI Taxonomy" id="1307839"/>
    <lineage>
        <taxon>Bacteria</taxon>
        <taxon>Pseudomonadati</taxon>
        <taxon>Bacteroidota</taxon>
        <taxon>Bacteroidia</taxon>
        <taxon>Bacteroidales</taxon>
        <taxon>Salinivirgaceae</taxon>
        <taxon>Salinivirga</taxon>
    </lineage>
</organism>
<dbReference type="PROSITE" id="PS51148">
    <property type="entry name" value="AXH"/>
    <property type="match status" value="1"/>
</dbReference>
<dbReference type="SUPFAM" id="SSF51294">
    <property type="entry name" value="Hedgehog/intein (Hint) domain"/>
    <property type="match status" value="1"/>
</dbReference>
<dbReference type="GO" id="GO:0003723">
    <property type="term" value="F:RNA binding"/>
    <property type="evidence" value="ECO:0007669"/>
    <property type="project" value="InterPro"/>
</dbReference>
<evidence type="ECO:0000259" key="1">
    <source>
        <dbReference type="PROSITE" id="PS51148"/>
    </source>
</evidence>
<protein>
    <submittedName>
        <fullName evidence="2">Ataxin-1 and HBP1 module (AXH)</fullName>
    </submittedName>
</protein>
<dbReference type="CDD" id="cd00081">
    <property type="entry name" value="Hint"/>
    <property type="match status" value="1"/>
</dbReference>
<dbReference type="AlphaFoldDB" id="A0A0S2HXB0"/>
<gene>
    <name evidence="2" type="ORF">L21SP5_00789</name>
</gene>
<dbReference type="InterPro" id="IPR036844">
    <property type="entry name" value="Hint_dom_sf"/>
</dbReference>
<dbReference type="OrthoDB" id="9784548at2"/>
<dbReference type="NCBIfam" id="NF047619">
    <property type="entry name" value="NADase_discoid"/>
    <property type="match status" value="1"/>
</dbReference>
<name>A0A0S2HXB0_9BACT</name>
<dbReference type="InterPro" id="IPR003587">
    <property type="entry name" value="Hint_dom_N"/>
</dbReference>